<dbReference type="Proteomes" id="UP000265515">
    <property type="component" value="Unassembled WGS sequence"/>
</dbReference>
<keyword evidence="4" id="KW-0540">Nuclease</keyword>
<comment type="cofactor">
    <cofactor evidence="1">
        <name>a divalent metal cation</name>
        <dbReference type="ChEBI" id="CHEBI:60240"/>
    </cofactor>
</comment>
<comment type="subcellular location">
    <subcellularLocation>
        <location evidence="2">Nucleus</location>
    </subcellularLocation>
</comment>
<keyword evidence="5" id="KW-0479">Metal-binding</keyword>
<sequence length="291" mass="33115">MGRTSGTRAIKEVAEAIHAAYPNVVSFGGLEDRHRRMQQFEALGFPNCWGCIDCTHVYVDKPRSRDGDDYCSGRHNRFSLVTQVVVDSELKILDFCYGFPGTVGDARVLKNTSLYRRALMGSLFFDDPQDPFRGERSSIPGVPGGYLLGDGGYPNLPWLVIPYGRQPVVTRAMQQFDALHKIVRSCIEWFFGVFKMRFQFFYRPHIADITRERLKFRACCILHNVLQEWGDLPEAEDELMDVSSPDSPPPDVDRHVDGCPVVSMFGRERGQAVRDALCTEVLRLWEARLDD</sequence>
<dbReference type="InterPro" id="IPR027806">
    <property type="entry name" value="HARBI1_dom"/>
</dbReference>
<dbReference type="EMBL" id="BFEA01000016">
    <property type="protein sequence ID" value="GBG61033.1"/>
    <property type="molecule type" value="Genomic_DNA"/>
</dbReference>
<reference evidence="9 10" key="1">
    <citation type="journal article" date="2018" name="Cell">
        <title>The Chara Genome: Secondary Complexity and Implications for Plant Terrestrialization.</title>
        <authorList>
            <person name="Nishiyama T."/>
            <person name="Sakayama H."/>
            <person name="Vries J.D."/>
            <person name="Buschmann H."/>
            <person name="Saint-Marcoux D."/>
            <person name="Ullrich K.K."/>
            <person name="Haas F.B."/>
            <person name="Vanderstraeten L."/>
            <person name="Becker D."/>
            <person name="Lang D."/>
            <person name="Vosolsobe S."/>
            <person name="Rombauts S."/>
            <person name="Wilhelmsson P.K.I."/>
            <person name="Janitza P."/>
            <person name="Kern R."/>
            <person name="Heyl A."/>
            <person name="Rumpler F."/>
            <person name="Villalobos L.I.A.C."/>
            <person name="Clay J.M."/>
            <person name="Skokan R."/>
            <person name="Toyoda A."/>
            <person name="Suzuki Y."/>
            <person name="Kagoshima H."/>
            <person name="Schijlen E."/>
            <person name="Tajeshwar N."/>
            <person name="Catarino B."/>
            <person name="Hetherington A.J."/>
            <person name="Saltykova A."/>
            <person name="Bonnot C."/>
            <person name="Breuninger H."/>
            <person name="Symeonidi A."/>
            <person name="Radhakrishnan G.V."/>
            <person name="Van Nieuwerburgh F."/>
            <person name="Deforce D."/>
            <person name="Chang C."/>
            <person name="Karol K.G."/>
            <person name="Hedrich R."/>
            <person name="Ulvskov P."/>
            <person name="Glockner G."/>
            <person name="Delwiche C.F."/>
            <person name="Petrasek J."/>
            <person name="Van de Peer Y."/>
            <person name="Friml J."/>
            <person name="Beilby M."/>
            <person name="Dolan L."/>
            <person name="Kohara Y."/>
            <person name="Sugano S."/>
            <person name="Fujiyama A."/>
            <person name="Delaux P.-M."/>
            <person name="Quint M."/>
            <person name="TheiBen G."/>
            <person name="Hagemann M."/>
            <person name="Harholt J."/>
            <person name="Dunand C."/>
            <person name="Zachgo S."/>
            <person name="Langdale J."/>
            <person name="Maumus F."/>
            <person name="Straeten D.V.D."/>
            <person name="Gould S.B."/>
            <person name="Rensing S.A."/>
        </authorList>
    </citation>
    <scope>NUCLEOTIDE SEQUENCE [LARGE SCALE GENOMIC DNA]</scope>
    <source>
        <strain evidence="9 10">S276</strain>
    </source>
</reference>
<evidence type="ECO:0000256" key="6">
    <source>
        <dbReference type="ARBA" id="ARBA00022801"/>
    </source>
</evidence>
<keyword evidence="6" id="KW-0378">Hydrolase</keyword>
<dbReference type="Pfam" id="PF13359">
    <property type="entry name" value="DDE_Tnp_4"/>
    <property type="match status" value="1"/>
</dbReference>
<dbReference type="GO" id="GO:0046872">
    <property type="term" value="F:metal ion binding"/>
    <property type="evidence" value="ECO:0007669"/>
    <property type="project" value="UniProtKB-KW"/>
</dbReference>
<organism evidence="9 10">
    <name type="scientific">Chara braunii</name>
    <name type="common">Braun's stonewort</name>
    <dbReference type="NCBI Taxonomy" id="69332"/>
    <lineage>
        <taxon>Eukaryota</taxon>
        <taxon>Viridiplantae</taxon>
        <taxon>Streptophyta</taxon>
        <taxon>Charophyceae</taxon>
        <taxon>Charales</taxon>
        <taxon>Characeae</taxon>
        <taxon>Chara</taxon>
    </lineage>
</organism>
<evidence type="ECO:0000259" key="8">
    <source>
        <dbReference type="Pfam" id="PF13359"/>
    </source>
</evidence>
<comment type="caution">
    <text evidence="9">The sequence shown here is derived from an EMBL/GenBank/DDBJ whole genome shotgun (WGS) entry which is preliminary data.</text>
</comment>
<dbReference type="OrthoDB" id="2668416at2759"/>
<evidence type="ECO:0000256" key="2">
    <source>
        <dbReference type="ARBA" id="ARBA00004123"/>
    </source>
</evidence>
<dbReference type="PANTHER" id="PTHR22930">
    <property type="match status" value="1"/>
</dbReference>
<evidence type="ECO:0000313" key="9">
    <source>
        <dbReference type="EMBL" id="GBG61033.1"/>
    </source>
</evidence>
<keyword evidence="7" id="KW-0539">Nucleus</keyword>
<protein>
    <recommendedName>
        <fullName evidence="8">DDE Tnp4 domain-containing protein</fullName>
    </recommendedName>
</protein>
<dbReference type="Gramene" id="GBG61033">
    <property type="protein sequence ID" value="GBG61033"/>
    <property type="gene ID" value="CBR_g18628"/>
</dbReference>
<evidence type="ECO:0000256" key="1">
    <source>
        <dbReference type="ARBA" id="ARBA00001968"/>
    </source>
</evidence>
<evidence type="ECO:0000256" key="3">
    <source>
        <dbReference type="ARBA" id="ARBA00006958"/>
    </source>
</evidence>
<dbReference type="InterPro" id="IPR045249">
    <property type="entry name" value="HARBI1-like"/>
</dbReference>
<dbReference type="PANTHER" id="PTHR22930:SF85">
    <property type="entry name" value="GH03217P-RELATED"/>
    <property type="match status" value="1"/>
</dbReference>
<name>A0A388JTF0_CHABU</name>
<evidence type="ECO:0000256" key="4">
    <source>
        <dbReference type="ARBA" id="ARBA00022722"/>
    </source>
</evidence>
<evidence type="ECO:0000313" key="10">
    <source>
        <dbReference type="Proteomes" id="UP000265515"/>
    </source>
</evidence>
<accession>A0A388JTF0</accession>
<evidence type="ECO:0000256" key="5">
    <source>
        <dbReference type="ARBA" id="ARBA00022723"/>
    </source>
</evidence>
<dbReference type="GO" id="GO:0005634">
    <property type="term" value="C:nucleus"/>
    <property type="evidence" value="ECO:0007669"/>
    <property type="project" value="UniProtKB-SubCell"/>
</dbReference>
<keyword evidence="10" id="KW-1185">Reference proteome</keyword>
<dbReference type="OMA" id="IINEHEY"/>
<dbReference type="AlphaFoldDB" id="A0A388JTF0"/>
<dbReference type="GO" id="GO:0004518">
    <property type="term" value="F:nuclease activity"/>
    <property type="evidence" value="ECO:0007669"/>
    <property type="project" value="UniProtKB-KW"/>
</dbReference>
<dbReference type="GO" id="GO:0016787">
    <property type="term" value="F:hydrolase activity"/>
    <property type="evidence" value="ECO:0007669"/>
    <property type="project" value="UniProtKB-KW"/>
</dbReference>
<evidence type="ECO:0000256" key="7">
    <source>
        <dbReference type="ARBA" id="ARBA00023242"/>
    </source>
</evidence>
<comment type="similarity">
    <text evidence="3">Belongs to the HARBI1 family.</text>
</comment>
<gene>
    <name evidence="9" type="ORF">CBR_g18628</name>
</gene>
<proteinExistence type="inferred from homology"/>
<feature type="domain" description="DDE Tnp4" evidence="8">
    <location>
        <begin position="52"/>
        <end position="224"/>
    </location>
</feature>